<dbReference type="Pfam" id="PF00246">
    <property type="entry name" value="Peptidase_M14"/>
    <property type="match status" value="1"/>
</dbReference>
<gene>
    <name evidence="2" type="ORF">S01H1_15669</name>
</gene>
<sequence length="191" mass="21661">MKYKYFSSLVINLVCILYIGANAYPEEIPSPEKFFGHKPGADFKLIRWEKIHEYFLLLAENSDRIEVVELGKSTLNNPLIMAIISSSENLDNLDKYKEISRKLAMGRISESQAERLAQEGKTIALVTCSMHATECGPTQMSPELGYTLATENSLSIKEILDNVIFLFVPCWNPDGNIMVVDWYRQNVGTPY</sequence>
<evidence type="ECO:0000313" key="2">
    <source>
        <dbReference type="EMBL" id="GAF75219.1"/>
    </source>
</evidence>
<feature type="domain" description="Peptidase M14" evidence="1">
    <location>
        <begin position="58"/>
        <end position="180"/>
    </location>
</feature>
<dbReference type="InterPro" id="IPR000834">
    <property type="entry name" value="Peptidase_M14"/>
</dbReference>
<dbReference type="GO" id="GO:0006508">
    <property type="term" value="P:proteolysis"/>
    <property type="evidence" value="ECO:0007669"/>
    <property type="project" value="InterPro"/>
</dbReference>
<dbReference type="SUPFAM" id="SSF53187">
    <property type="entry name" value="Zn-dependent exopeptidases"/>
    <property type="match status" value="1"/>
</dbReference>
<accession>X0S2E2</accession>
<feature type="non-terminal residue" evidence="2">
    <location>
        <position position="191"/>
    </location>
</feature>
<reference evidence="2" key="1">
    <citation type="journal article" date="2014" name="Front. Microbiol.">
        <title>High frequency of phylogenetically diverse reductive dehalogenase-homologous genes in deep subseafloor sedimentary metagenomes.</title>
        <authorList>
            <person name="Kawai M."/>
            <person name="Futagami T."/>
            <person name="Toyoda A."/>
            <person name="Takaki Y."/>
            <person name="Nishi S."/>
            <person name="Hori S."/>
            <person name="Arai W."/>
            <person name="Tsubouchi T."/>
            <person name="Morono Y."/>
            <person name="Uchiyama I."/>
            <person name="Ito T."/>
            <person name="Fujiyama A."/>
            <person name="Inagaki F."/>
            <person name="Takami H."/>
        </authorList>
    </citation>
    <scope>NUCLEOTIDE SEQUENCE</scope>
    <source>
        <strain evidence="2">Expedition CK06-06</strain>
    </source>
</reference>
<dbReference type="GO" id="GO:0008270">
    <property type="term" value="F:zinc ion binding"/>
    <property type="evidence" value="ECO:0007669"/>
    <property type="project" value="InterPro"/>
</dbReference>
<organism evidence="2">
    <name type="scientific">marine sediment metagenome</name>
    <dbReference type="NCBI Taxonomy" id="412755"/>
    <lineage>
        <taxon>unclassified sequences</taxon>
        <taxon>metagenomes</taxon>
        <taxon>ecological metagenomes</taxon>
    </lineage>
</organism>
<dbReference type="AlphaFoldDB" id="X0S2E2"/>
<dbReference type="GO" id="GO:0004181">
    <property type="term" value="F:metallocarboxypeptidase activity"/>
    <property type="evidence" value="ECO:0007669"/>
    <property type="project" value="InterPro"/>
</dbReference>
<evidence type="ECO:0000259" key="1">
    <source>
        <dbReference type="Pfam" id="PF00246"/>
    </source>
</evidence>
<name>X0S2E2_9ZZZZ</name>
<protein>
    <recommendedName>
        <fullName evidence="1">Peptidase M14 domain-containing protein</fullName>
    </recommendedName>
</protein>
<proteinExistence type="predicted"/>
<dbReference type="EMBL" id="BARS01008189">
    <property type="protein sequence ID" value="GAF75219.1"/>
    <property type="molecule type" value="Genomic_DNA"/>
</dbReference>
<dbReference type="Gene3D" id="3.40.630.10">
    <property type="entry name" value="Zn peptidases"/>
    <property type="match status" value="1"/>
</dbReference>
<comment type="caution">
    <text evidence="2">The sequence shown here is derived from an EMBL/GenBank/DDBJ whole genome shotgun (WGS) entry which is preliminary data.</text>
</comment>